<gene>
    <name evidence="2" type="ORF">N561_10595</name>
</gene>
<keyword evidence="1" id="KW-0472">Membrane</keyword>
<comment type="caution">
    <text evidence="2">The sequence shown here is derived from an EMBL/GenBank/DDBJ whole genome shotgun (WGS) entry which is preliminary data.</text>
</comment>
<feature type="transmembrane region" description="Helical" evidence="1">
    <location>
        <begin position="109"/>
        <end position="129"/>
    </location>
</feature>
<organism evidence="2 3">
    <name type="scientific">Gallibacterium anatis 12656/12</name>
    <dbReference type="NCBI Taxonomy" id="1195244"/>
    <lineage>
        <taxon>Bacteria</taxon>
        <taxon>Pseudomonadati</taxon>
        <taxon>Pseudomonadota</taxon>
        <taxon>Gammaproteobacteria</taxon>
        <taxon>Pasteurellales</taxon>
        <taxon>Pasteurellaceae</taxon>
        <taxon>Gallibacterium</taxon>
    </lineage>
</organism>
<evidence type="ECO:0000256" key="1">
    <source>
        <dbReference type="SAM" id="Phobius"/>
    </source>
</evidence>
<feature type="transmembrane region" description="Helical" evidence="1">
    <location>
        <begin position="21"/>
        <end position="40"/>
    </location>
</feature>
<reference evidence="2 3" key="1">
    <citation type="journal article" date="2013" name="Genome Announc.">
        <title>Draft Genome Sequence of Gallibacterium anatis bv. haemolytica 12656-12 Liver, an Isolate Obtained from the Liver of a Septicemic Chicken.</title>
        <authorList>
            <person name="Kudirkiene E."/>
            <person name="Christensen H."/>
            <person name="Bojesen A.M."/>
        </authorList>
    </citation>
    <scope>NUCLEOTIDE SEQUENCE [LARGE SCALE GENOMIC DNA]</scope>
    <source>
        <strain evidence="2">12656/12</strain>
    </source>
</reference>
<protein>
    <recommendedName>
        <fullName evidence="4">DUF2976 domain-containing protein</fullName>
    </recommendedName>
</protein>
<dbReference type="EMBL" id="AVOX01000055">
    <property type="protein sequence ID" value="ERF77615.1"/>
    <property type="molecule type" value="Genomic_DNA"/>
</dbReference>
<evidence type="ECO:0008006" key="4">
    <source>
        <dbReference type="Google" id="ProtNLM"/>
    </source>
</evidence>
<dbReference type="InterPro" id="IPR021356">
    <property type="entry name" value="Integr_conj_element_PFL4702"/>
</dbReference>
<proteinExistence type="predicted"/>
<sequence length="136" mass="15210">MALLHSFTYSVKRCWQWGEKCYLSIMLFCFGAIQNVFAAGPDATKIPDFKIPGVDSNTKDPLEIIFIVFKSLVVLAAVIFSATCIFVVVQSLIKTYKQATDETDKKGWAPFLSALIIGFILIFFSLWLVKLAVGLF</sequence>
<dbReference type="Pfam" id="PF11190">
    <property type="entry name" value="DUF2976"/>
    <property type="match status" value="1"/>
</dbReference>
<name>U1I2U4_9PAST</name>
<dbReference type="AlphaFoldDB" id="U1I2U4"/>
<keyword evidence="1" id="KW-1133">Transmembrane helix</keyword>
<dbReference type="PATRIC" id="fig|1195244.3.peg.2031"/>
<feature type="transmembrane region" description="Helical" evidence="1">
    <location>
        <begin position="64"/>
        <end position="89"/>
    </location>
</feature>
<evidence type="ECO:0000313" key="3">
    <source>
        <dbReference type="Proteomes" id="UP000016529"/>
    </source>
</evidence>
<evidence type="ECO:0000313" key="2">
    <source>
        <dbReference type="EMBL" id="ERF77615.1"/>
    </source>
</evidence>
<accession>U1I2U4</accession>
<dbReference type="Proteomes" id="UP000016529">
    <property type="component" value="Unassembled WGS sequence"/>
</dbReference>
<keyword evidence="1" id="KW-0812">Transmembrane</keyword>